<dbReference type="InterPro" id="IPR020568">
    <property type="entry name" value="Ribosomal_Su5_D2-typ_SF"/>
</dbReference>
<feature type="region of interest" description="Disordered" evidence="2">
    <location>
        <begin position="88"/>
        <end position="107"/>
    </location>
</feature>
<dbReference type="GO" id="GO:0005737">
    <property type="term" value="C:cytoplasm"/>
    <property type="evidence" value="ECO:0007669"/>
    <property type="project" value="TreeGrafter"/>
</dbReference>
<organism evidence="5 6">
    <name type="scientific">Corynebacterium efficiens (strain DSM 44549 / YS-314 / AJ 12310 / JCM 11189 / NBRC 100395)</name>
    <dbReference type="NCBI Taxonomy" id="196164"/>
    <lineage>
        <taxon>Bacteria</taxon>
        <taxon>Bacillati</taxon>
        <taxon>Actinomycetota</taxon>
        <taxon>Actinomycetes</taxon>
        <taxon>Mycobacteriales</taxon>
        <taxon>Corynebacteriaceae</taxon>
        <taxon>Corynebacterium</taxon>
    </lineage>
</organism>
<evidence type="ECO:0008006" key="7">
    <source>
        <dbReference type="Google" id="ProtNLM"/>
    </source>
</evidence>
<dbReference type="Pfam" id="PF01205">
    <property type="entry name" value="Impact_N"/>
    <property type="match status" value="1"/>
</dbReference>
<dbReference type="OrthoDB" id="9813771at2"/>
<dbReference type="SUPFAM" id="SSF54980">
    <property type="entry name" value="EF-G C-terminal domain-like"/>
    <property type="match status" value="1"/>
</dbReference>
<keyword evidence="6" id="KW-1185">Reference proteome</keyword>
<dbReference type="Pfam" id="PF09186">
    <property type="entry name" value="DUF1949"/>
    <property type="match status" value="1"/>
</dbReference>
<proteinExistence type="inferred from homology"/>
<evidence type="ECO:0000313" key="6">
    <source>
        <dbReference type="Proteomes" id="UP000001409"/>
    </source>
</evidence>
<protein>
    <recommendedName>
        <fullName evidence="7">Impact N-terminal domain-containing protein</fullName>
    </recommendedName>
</protein>
<dbReference type="GO" id="GO:0006446">
    <property type="term" value="P:regulation of translational initiation"/>
    <property type="evidence" value="ECO:0007669"/>
    <property type="project" value="TreeGrafter"/>
</dbReference>
<dbReference type="InterPro" id="IPR001498">
    <property type="entry name" value="Impact_N"/>
</dbReference>
<accession>Q8FNW9</accession>
<dbReference type="RefSeq" id="WP_011075719.1">
    <property type="nucleotide sequence ID" value="NC_004369.1"/>
</dbReference>
<dbReference type="PROSITE" id="PS00910">
    <property type="entry name" value="UPF0029"/>
    <property type="match status" value="1"/>
</dbReference>
<dbReference type="InterPro" id="IPR015269">
    <property type="entry name" value="UPF0029_Impact_C"/>
</dbReference>
<dbReference type="HOGENOM" id="CLU_083552_2_0_11"/>
<dbReference type="EMBL" id="BA000035">
    <property type="protein sequence ID" value="BAC18834.1"/>
    <property type="molecule type" value="Genomic_DNA"/>
</dbReference>
<evidence type="ECO:0000256" key="2">
    <source>
        <dbReference type="SAM" id="MobiDB-lite"/>
    </source>
</evidence>
<dbReference type="AlphaFoldDB" id="Q8FNW9"/>
<name>Q8FNW9_COREF</name>
<dbReference type="SUPFAM" id="SSF54211">
    <property type="entry name" value="Ribosomal protein S5 domain 2-like"/>
    <property type="match status" value="1"/>
</dbReference>
<dbReference type="InterPro" id="IPR023582">
    <property type="entry name" value="Impact"/>
</dbReference>
<dbReference type="PANTHER" id="PTHR16301">
    <property type="entry name" value="IMPACT-RELATED"/>
    <property type="match status" value="1"/>
</dbReference>
<evidence type="ECO:0000256" key="1">
    <source>
        <dbReference type="ARBA" id="ARBA00007665"/>
    </source>
</evidence>
<comment type="similarity">
    <text evidence="1">Belongs to the IMPACT family.</text>
</comment>
<dbReference type="Proteomes" id="UP000001409">
    <property type="component" value="Chromosome"/>
</dbReference>
<evidence type="ECO:0000313" key="5">
    <source>
        <dbReference type="EMBL" id="BAC18834.1"/>
    </source>
</evidence>
<feature type="domain" description="UPF0029" evidence="4">
    <location>
        <begin position="165"/>
        <end position="216"/>
    </location>
</feature>
<sequence length="236" mass="25673">MSVCPAAPNPGNTPPSVRVPLGGLAYELPVADRVFESEMEIKRSRFLTYITRVQSEEQARDFISLVREMYPDARHHCSAYIYHVDDSNDVERSSDDGEPSGTAGKPMLEVLRGSGMKDIAAVVVRYFGGIKLGTGGLVNAYTNAVSSTLVDVPRTTRSLRDLFTVHFSHNDAGRIEANLRGLGVVITDTEYGSDVRFTLALRPGEKTATESQLSSLAGAEVELEESGTMWVESPSD</sequence>
<dbReference type="STRING" id="196164.gene:10742452"/>
<dbReference type="KEGG" id="cef:CE2024"/>
<dbReference type="NCBIfam" id="TIGR00257">
    <property type="entry name" value="IMPACT_YIGZ"/>
    <property type="match status" value="1"/>
</dbReference>
<dbReference type="InterPro" id="IPR035647">
    <property type="entry name" value="EFG_III/V"/>
</dbReference>
<dbReference type="eggNOG" id="COG1739">
    <property type="taxonomic scope" value="Bacteria"/>
</dbReference>
<dbReference type="Gene3D" id="3.30.230.30">
    <property type="entry name" value="Impact, N-terminal domain"/>
    <property type="match status" value="1"/>
</dbReference>
<dbReference type="InterPro" id="IPR015796">
    <property type="entry name" value="Impact_YigZ-like"/>
</dbReference>
<dbReference type="InterPro" id="IPR036956">
    <property type="entry name" value="Impact_N_sf"/>
</dbReference>
<feature type="domain" description="Impact N-terminal" evidence="3">
    <location>
        <begin position="42"/>
        <end position="148"/>
    </location>
</feature>
<dbReference type="InterPro" id="IPR020569">
    <property type="entry name" value="UPF0029_Impact_CS"/>
</dbReference>
<evidence type="ECO:0000259" key="4">
    <source>
        <dbReference type="Pfam" id="PF09186"/>
    </source>
</evidence>
<reference evidence="5 6" key="1">
    <citation type="journal article" date="2003" name="Genome Res.">
        <title>Comparative complete genome sequence analysis of the amino acid replacements responsible for the thermostability of Corynebacterium efficiens.</title>
        <authorList>
            <person name="Nishio Y."/>
            <person name="Nakamura Y."/>
            <person name="Kawarabayasi Y."/>
            <person name="Usuda Y."/>
            <person name="Kimura E."/>
            <person name="Sugimoto S."/>
            <person name="Matsui K."/>
            <person name="Yamagishi A."/>
            <person name="Kikuchi H."/>
            <person name="Ikeo K."/>
            <person name="Gojobori T."/>
        </authorList>
    </citation>
    <scope>NUCLEOTIDE SEQUENCE [LARGE SCALE GENOMIC DNA]</scope>
    <source>
        <strain evidence="6">DSM 44549 / YS-314 / AJ 12310 / JCM 11189 / NBRC 100395</strain>
    </source>
</reference>
<evidence type="ECO:0000259" key="3">
    <source>
        <dbReference type="Pfam" id="PF01205"/>
    </source>
</evidence>
<dbReference type="PANTHER" id="PTHR16301:SF20">
    <property type="entry name" value="IMPACT FAMILY MEMBER YIGZ"/>
    <property type="match status" value="1"/>
</dbReference>